<evidence type="ECO:0008006" key="3">
    <source>
        <dbReference type="Google" id="ProtNLM"/>
    </source>
</evidence>
<sequence>MDRRDYLTAGLGIGAAALSGCSSFLAAAETPRPVVPENRLDATGWEETGDESGTVLDESYGPVTLEAVQHTLQFQDAALRKSVRERTLGEVDTALSIFFASRVDFSPNLDNLPAGAGQAEIVDQVRANAREQFEQQMENQGLTNVEEVGTGSIDIDTGETAETVNLSAVYPFEGISFDVSEGKSVDVPATDIAIDAFLAVWHHGDYVLISGGAHPAENFEQTIESDLSAGISVSVDIDLGLQPEAYRTETRSLVAGVR</sequence>
<evidence type="ECO:0000313" key="1">
    <source>
        <dbReference type="EMBL" id="MBX0294670.1"/>
    </source>
</evidence>
<dbReference type="PROSITE" id="PS51257">
    <property type="entry name" value="PROKAR_LIPOPROTEIN"/>
    <property type="match status" value="1"/>
</dbReference>
<dbReference type="InterPro" id="IPR045396">
    <property type="entry name" value="DUF6517"/>
</dbReference>
<reference evidence="1 2" key="1">
    <citation type="submission" date="2021-06" db="EMBL/GenBank/DDBJ databases">
        <title>Halomicroarcula sp. a new haloarchaeum isolated from saline soil.</title>
        <authorList>
            <person name="Duran-Viseras A."/>
            <person name="Sanchez-Porro C."/>
            <person name="Ventosa A."/>
        </authorList>
    </citation>
    <scope>NUCLEOTIDE SEQUENCE [LARGE SCALE GENOMIC DNA]</scope>
    <source>
        <strain evidence="1 2">F27</strain>
    </source>
</reference>
<dbReference type="RefSeq" id="WP_220579345.1">
    <property type="nucleotide sequence ID" value="NZ_RKLT01000002.1"/>
</dbReference>
<evidence type="ECO:0000313" key="2">
    <source>
        <dbReference type="Proteomes" id="UP001430455"/>
    </source>
</evidence>
<dbReference type="Proteomes" id="UP001430455">
    <property type="component" value="Unassembled WGS sequence"/>
</dbReference>
<dbReference type="AlphaFoldDB" id="A0AAW4PAH8"/>
<proteinExistence type="predicted"/>
<name>A0AAW4PAH8_9EURY</name>
<gene>
    <name evidence="1" type="ORF">EGH23_07230</name>
</gene>
<organism evidence="1 2">
    <name type="scientific">Haloarcula nitratireducens</name>
    <dbReference type="NCBI Taxonomy" id="2487749"/>
    <lineage>
        <taxon>Archaea</taxon>
        <taxon>Methanobacteriati</taxon>
        <taxon>Methanobacteriota</taxon>
        <taxon>Stenosarchaea group</taxon>
        <taxon>Halobacteria</taxon>
        <taxon>Halobacteriales</taxon>
        <taxon>Haloarculaceae</taxon>
        <taxon>Haloarcula</taxon>
    </lineage>
</organism>
<dbReference type="Pfam" id="PF20127">
    <property type="entry name" value="DUF6517"/>
    <property type="match status" value="1"/>
</dbReference>
<protein>
    <recommendedName>
        <fullName evidence="3">Lipoprotein</fullName>
    </recommendedName>
</protein>
<comment type="caution">
    <text evidence="1">The sequence shown here is derived from an EMBL/GenBank/DDBJ whole genome shotgun (WGS) entry which is preliminary data.</text>
</comment>
<keyword evidence="2" id="KW-1185">Reference proteome</keyword>
<dbReference type="EMBL" id="RKLT01000002">
    <property type="protein sequence ID" value="MBX0294670.1"/>
    <property type="molecule type" value="Genomic_DNA"/>
</dbReference>
<accession>A0AAW4PAH8</accession>